<name>A0A6G5QGS3_9BACT</name>
<comment type="catalytic activity">
    <reaction evidence="11">
        <text>D-glycero-beta-D-manno-heptose 7-phosphate + ATP = D-glycero-beta-D-manno-heptose 1,7-bisphosphate + ADP + H(+)</text>
        <dbReference type="Rhea" id="RHEA:27473"/>
        <dbReference type="ChEBI" id="CHEBI:15378"/>
        <dbReference type="ChEBI" id="CHEBI:30616"/>
        <dbReference type="ChEBI" id="CHEBI:60204"/>
        <dbReference type="ChEBI" id="CHEBI:60208"/>
        <dbReference type="ChEBI" id="CHEBI:456216"/>
        <dbReference type="EC" id="2.7.1.167"/>
    </reaction>
</comment>
<accession>A0A6G5QGS3</accession>
<feature type="domain" description="Cytidyltransferase-like" evidence="13">
    <location>
        <begin position="340"/>
        <end position="431"/>
    </location>
</feature>
<comment type="catalytic activity">
    <reaction evidence="10 11">
        <text>D-glycero-beta-D-manno-heptose 1-phosphate + ATP + H(+) = ADP-D-glycero-beta-D-manno-heptose + diphosphate</text>
        <dbReference type="Rhea" id="RHEA:27465"/>
        <dbReference type="ChEBI" id="CHEBI:15378"/>
        <dbReference type="ChEBI" id="CHEBI:30616"/>
        <dbReference type="ChEBI" id="CHEBI:33019"/>
        <dbReference type="ChEBI" id="CHEBI:59967"/>
        <dbReference type="ChEBI" id="CHEBI:61593"/>
        <dbReference type="EC" id="2.7.7.70"/>
    </reaction>
</comment>
<reference evidence="14 15" key="1">
    <citation type="submission" date="2016-07" db="EMBL/GenBank/DDBJ databases">
        <title>Comparative genomics of the Campylobacter concisus group.</title>
        <authorList>
            <person name="Miller W.G."/>
            <person name="Yee E."/>
            <person name="Chapman M.H."/>
            <person name="Huynh S."/>
            <person name="Bono J.L."/>
            <person name="On S.L.W."/>
            <person name="StLeger J."/>
            <person name="Foster G."/>
            <person name="Parker C.T."/>
        </authorList>
    </citation>
    <scope>NUCLEOTIDE SEQUENCE [LARGE SCALE GENOMIC DNA]</scope>
    <source>
        <strain evidence="14 15">CCUG 21559</strain>
    </source>
</reference>
<dbReference type="InterPro" id="IPR023030">
    <property type="entry name" value="Bifunc_HldE"/>
</dbReference>
<dbReference type="InterPro" id="IPR004821">
    <property type="entry name" value="Cyt_trans-like"/>
</dbReference>
<feature type="domain" description="Carbohydrate kinase PfkB" evidence="12">
    <location>
        <begin position="6"/>
        <end position="298"/>
    </location>
</feature>
<protein>
    <recommendedName>
        <fullName evidence="11">Bifunctional protein HldE</fullName>
    </recommendedName>
    <domain>
        <recommendedName>
            <fullName evidence="11">D-beta-D-heptose 7-phosphate kinase</fullName>
            <ecNumber evidence="11">2.7.1.167</ecNumber>
        </recommendedName>
        <alternativeName>
            <fullName evidence="11">D-beta-D-heptose 7-phosphotransferase</fullName>
        </alternativeName>
        <alternativeName>
            <fullName evidence="11">D-glycero-beta-D-manno-heptose-7-phosphate kinase</fullName>
        </alternativeName>
    </domain>
    <domain>
        <recommendedName>
            <fullName evidence="11">D-beta-D-heptose 1-phosphate adenylyltransferase</fullName>
            <ecNumber evidence="11">2.7.7.70</ecNumber>
        </recommendedName>
        <alternativeName>
            <fullName evidence="11">D-glycero-beta-D-manno-heptose 1-phosphate adenylyltransferase</fullName>
        </alternativeName>
    </domain>
</protein>
<dbReference type="Pfam" id="PF01467">
    <property type="entry name" value="CTP_transf_like"/>
    <property type="match status" value="1"/>
</dbReference>
<comment type="function">
    <text evidence="1 11">Catalyzes the phosphorylation of D-glycero-D-manno-heptose 7-phosphate at the C-1 position to selectively form D-glycero-beta-D-manno-heptose-1,7-bisphosphate.</text>
</comment>
<evidence type="ECO:0000256" key="7">
    <source>
        <dbReference type="ARBA" id="ARBA00022840"/>
    </source>
</evidence>
<dbReference type="NCBIfam" id="TIGR02198">
    <property type="entry name" value="rfaE_dom_I"/>
    <property type="match status" value="1"/>
</dbReference>
<evidence type="ECO:0000256" key="1">
    <source>
        <dbReference type="ARBA" id="ARBA00002319"/>
    </source>
</evidence>
<evidence type="ECO:0000259" key="13">
    <source>
        <dbReference type="Pfam" id="PF01467"/>
    </source>
</evidence>
<keyword evidence="8 11" id="KW-0511">Multifunctional enzyme</keyword>
<dbReference type="UniPathway" id="UPA00356">
    <property type="reaction ID" value="UER00437"/>
</dbReference>
<comment type="similarity">
    <text evidence="11">In the N-terminal section; belongs to the carbohydrate kinase PfkB family.</text>
</comment>
<dbReference type="GO" id="GO:0005524">
    <property type="term" value="F:ATP binding"/>
    <property type="evidence" value="ECO:0007669"/>
    <property type="project" value="UniProtKB-UniRule"/>
</dbReference>
<dbReference type="GO" id="GO:0097171">
    <property type="term" value="P:ADP-L-glycero-beta-D-manno-heptose biosynthetic process"/>
    <property type="evidence" value="ECO:0007669"/>
    <property type="project" value="UniProtKB-UniPathway"/>
</dbReference>
<dbReference type="SUPFAM" id="SSF53613">
    <property type="entry name" value="Ribokinase-like"/>
    <property type="match status" value="1"/>
</dbReference>
<keyword evidence="5 11" id="KW-0547">Nucleotide-binding</keyword>
<dbReference type="AlphaFoldDB" id="A0A6G5QGS3"/>
<keyword evidence="3 11" id="KW-0808">Transferase</keyword>
<dbReference type="InterPro" id="IPR014729">
    <property type="entry name" value="Rossmann-like_a/b/a_fold"/>
</dbReference>
<dbReference type="EC" id="2.7.7.70" evidence="11"/>
<comment type="function">
    <text evidence="2 11">Catalyzes the ADP transfer from ATP to D-glycero-beta-D-manno-heptose 1-phosphate, yielding ADP-D-glycero-beta-D-manno-heptose.</text>
</comment>
<dbReference type="Proteomes" id="UP000503264">
    <property type="component" value="Chromosome"/>
</dbReference>
<evidence type="ECO:0000256" key="8">
    <source>
        <dbReference type="ARBA" id="ARBA00023268"/>
    </source>
</evidence>
<dbReference type="Gene3D" id="3.40.1190.20">
    <property type="match status" value="1"/>
</dbReference>
<dbReference type="InterPro" id="IPR011611">
    <property type="entry name" value="PfkB_dom"/>
</dbReference>
<dbReference type="GO" id="GO:0016773">
    <property type="term" value="F:phosphotransferase activity, alcohol group as acceptor"/>
    <property type="evidence" value="ECO:0007669"/>
    <property type="project" value="InterPro"/>
</dbReference>
<comment type="pathway">
    <text evidence="11">Nucleotide-sugar biosynthesis; ADP-L-glycero-beta-D-manno-heptose biosynthesis; ADP-L-glycero-beta-D-manno-heptose from D-glycero-beta-D-manno-heptose 7-phosphate: step 3/4.</text>
</comment>
<dbReference type="InterPro" id="IPR029056">
    <property type="entry name" value="Ribokinase-like"/>
</dbReference>
<dbReference type="SUPFAM" id="SSF52374">
    <property type="entry name" value="Nucleotidylyl transferase"/>
    <property type="match status" value="1"/>
</dbReference>
<dbReference type="CDD" id="cd01172">
    <property type="entry name" value="RfaE_like"/>
    <property type="match status" value="1"/>
</dbReference>
<evidence type="ECO:0000256" key="9">
    <source>
        <dbReference type="ARBA" id="ARBA00023277"/>
    </source>
</evidence>
<keyword evidence="6 11" id="KW-0418">Kinase</keyword>
<dbReference type="PANTHER" id="PTHR46969:SF1">
    <property type="entry name" value="BIFUNCTIONAL PROTEIN HLDE"/>
    <property type="match status" value="1"/>
</dbReference>
<dbReference type="NCBIfam" id="TIGR02199">
    <property type="entry name" value="rfaE_dom_II"/>
    <property type="match status" value="1"/>
</dbReference>
<dbReference type="Gene3D" id="3.40.50.620">
    <property type="entry name" value="HUPs"/>
    <property type="match status" value="1"/>
</dbReference>
<evidence type="ECO:0000256" key="2">
    <source>
        <dbReference type="ARBA" id="ARBA00003753"/>
    </source>
</evidence>
<feature type="active site" evidence="11">
    <location>
        <position position="260"/>
    </location>
</feature>
<evidence type="ECO:0000256" key="10">
    <source>
        <dbReference type="ARBA" id="ARBA00047428"/>
    </source>
</evidence>
<comment type="pathway">
    <text evidence="11">Nucleotide-sugar biosynthesis; ADP-L-glycero-beta-D-manno-heptose biosynthesis; ADP-L-glycero-beta-D-manno-heptose from D-glycero-beta-D-manno-heptose 7-phosphate: step 1/4.</text>
</comment>
<evidence type="ECO:0000259" key="12">
    <source>
        <dbReference type="Pfam" id="PF00294"/>
    </source>
</evidence>
<dbReference type="GO" id="GO:0033785">
    <property type="term" value="F:heptose 7-phosphate kinase activity"/>
    <property type="evidence" value="ECO:0007669"/>
    <property type="project" value="UniProtKB-UniRule"/>
</dbReference>
<proteinExistence type="inferred from homology"/>
<evidence type="ECO:0000256" key="3">
    <source>
        <dbReference type="ARBA" id="ARBA00022679"/>
    </source>
</evidence>
<dbReference type="RefSeq" id="WP_171993814.1">
    <property type="nucleotide sequence ID" value="NZ_CP012542.1"/>
</dbReference>
<sequence>MDKNVKILVVGDLMLDHYVWGSCDRISPEAPVQVVKIKDETHRLGGAGNVVCNLISLGANVSVASVLGDDDTGKKIRQNLENLGANTSLILNENGRESSLKSRVMATHQQVVRIDKESTDKIKCESEFIQNIIKNLADFSVVLLSDYGKGVLTNDVCQSIIKACKALNIAVLIDPKGSDYSKYKGATLLTPNKKEASQATGIKISSKENLLSAIKWLKNEIELEFSLITLSEEGIALFKDELEIFPAEGKEVFDVTGAGDTVLAALGFMLAKKADIKDAIKTANLAAAVVVAKIGSATATFSEIEELLRSRANADFEHKIKTAEQTLEILSRRGEKKLVFTNGCFDILHVGHVRYLSKARDFGDILVVGLNSDASVKRLKGDARPINSQTDRAIMLSSLGFVDYVVIFDEDTPLNLITKLRPDILVKGADYEGKHVVGSEIVPDVRLVEFVEGKSTTNVINRIENAKFNS</sequence>
<evidence type="ECO:0000256" key="11">
    <source>
        <dbReference type="HAMAP-Rule" id="MF_01603"/>
    </source>
</evidence>
<evidence type="ECO:0000256" key="6">
    <source>
        <dbReference type="ARBA" id="ARBA00022777"/>
    </source>
</evidence>
<dbReference type="PANTHER" id="PTHR46969">
    <property type="entry name" value="BIFUNCTIONAL PROTEIN HLDE"/>
    <property type="match status" value="1"/>
</dbReference>
<dbReference type="EC" id="2.7.1.167" evidence="11"/>
<evidence type="ECO:0000256" key="4">
    <source>
        <dbReference type="ARBA" id="ARBA00022695"/>
    </source>
</evidence>
<evidence type="ECO:0000313" key="14">
    <source>
        <dbReference type="EMBL" id="QCD44878.1"/>
    </source>
</evidence>
<keyword evidence="7 11" id="KW-0067">ATP-binding</keyword>
<comment type="subunit">
    <text evidence="11">Homodimer.</text>
</comment>
<dbReference type="HAMAP" id="MF_01603">
    <property type="entry name" value="HldE"/>
    <property type="match status" value="1"/>
</dbReference>
<evidence type="ECO:0000256" key="5">
    <source>
        <dbReference type="ARBA" id="ARBA00022741"/>
    </source>
</evidence>
<dbReference type="InterPro" id="IPR011914">
    <property type="entry name" value="RfaE_dom_II"/>
</dbReference>
<gene>
    <name evidence="14" type="primary">waaE</name>
    <name evidence="11" type="synonym">hldE</name>
    <name evidence="14" type="ORF">CMUC_1104</name>
</gene>
<organism evidence="14 15">
    <name type="scientific">Campylobacter mucosalis CCUG 21559</name>
    <dbReference type="NCBI Taxonomy" id="1032067"/>
    <lineage>
        <taxon>Bacteria</taxon>
        <taxon>Pseudomonadati</taxon>
        <taxon>Campylobacterota</taxon>
        <taxon>Epsilonproteobacteria</taxon>
        <taxon>Campylobacterales</taxon>
        <taxon>Campylobacteraceae</taxon>
        <taxon>Campylobacter</taxon>
    </lineage>
</organism>
<dbReference type="Pfam" id="PF00294">
    <property type="entry name" value="PfkB"/>
    <property type="match status" value="1"/>
</dbReference>
<feature type="region of interest" description="Cytidylyltransferase" evidence="11">
    <location>
        <begin position="340"/>
        <end position="470"/>
    </location>
</feature>
<keyword evidence="4 11" id="KW-0548">Nucleotidyltransferase</keyword>
<dbReference type="GO" id="GO:0005829">
    <property type="term" value="C:cytosol"/>
    <property type="evidence" value="ECO:0007669"/>
    <property type="project" value="TreeGrafter"/>
</dbReference>
<comment type="similarity">
    <text evidence="11">In the C-terminal section; belongs to the cytidylyltransferase family.</text>
</comment>
<keyword evidence="9 11" id="KW-0119">Carbohydrate metabolism</keyword>
<dbReference type="InterPro" id="IPR011913">
    <property type="entry name" value="RfaE_dom_I"/>
</dbReference>
<feature type="region of interest" description="Ribokinase" evidence="11">
    <location>
        <begin position="1"/>
        <end position="314"/>
    </location>
</feature>
<dbReference type="NCBIfam" id="TIGR00125">
    <property type="entry name" value="cyt_tran_rel"/>
    <property type="match status" value="1"/>
</dbReference>
<feature type="binding site" evidence="11">
    <location>
        <begin position="192"/>
        <end position="195"/>
    </location>
    <ligand>
        <name>ATP</name>
        <dbReference type="ChEBI" id="CHEBI:30616"/>
    </ligand>
</feature>
<keyword evidence="15" id="KW-1185">Reference proteome</keyword>
<evidence type="ECO:0000313" key="15">
    <source>
        <dbReference type="Proteomes" id="UP000503264"/>
    </source>
</evidence>
<dbReference type="EMBL" id="CP012542">
    <property type="protein sequence ID" value="QCD44878.1"/>
    <property type="molecule type" value="Genomic_DNA"/>
</dbReference>
<dbReference type="GO" id="GO:0033786">
    <property type="term" value="F:heptose-1-phosphate adenylyltransferase activity"/>
    <property type="evidence" value="ECO:0007669"/>
    <property type="project" value="UniProtKB-UniRule"/>
</dbReference>